<dbReference type="InterPro" id="IPR050136">
    <property type="entry name" value="FA_oxidation_alpha_subunit"/>
</dbReference>
<dbReference type="CDD" id="cd06558">
    <property type="entry name" value="crotonase-like"/>
    <property type="match status" value="1"/>
</dbReference>
<dbReference type="Proteomes" id="UP001217325">
    <property type="component" value="Unassembled WGS sequence"/>
</dbReference>
<evidence type="ECO:0000256" key="4">
    <source>
        <dbReference type="ARBA" id="ARBA00009463"/>
    </source>
</evidence>
<comment type="pathway">
    <text evidence="2">Lipid metabolism; butanoate metabolism.</text>
</comment>
<evidence type="ECO:0000256" key="12">
    <source>
        <dbReference type="ARBA" id="ARBA00049556"/>
    </source>
</evidence>
<keyword evidence="6" id="KW-0442">Lipid degradation</keyword>
<evidence type="ECO:0000256" key="2">
    <source>
        <dbReference type="ARBA" id="ARBA00005086"/>
    </source>
</evidence>
<evidence type="ECO:0000256" key="6">
    <source>
        <dbReference type="ARBA" id="ARBA00022963"/>
    </source>
</evidence>
<comment type="similarity">
    <text evidence="3">In the central section; belongs to the 3-hydroxyacyl-CoA dehydrogenase family.</text>
</comment>
<evidence type="ECO:0000256" key="8">
    <source>
        <dbReference type="ARBA" id="ARBA00023027"/>
    </source>
</evidence>
<accession>A0A2A5JAS5</accession>
<dbReference type="GO" id="GO:0006635">
    <property type="term" value="P:fatty acid beta-oxidation"/>
    <property type="evidence" value="ECO:0007669"/>
    <property type="project" value="UniProtKB-UniPathway"/>
</dbReference>
<comment type="caution">
    <text evidence="16">The sequence shown here is derived from an EMBL/GenBank/DDBJ whole genome shotgun (WGS) entry which is preliminary data.</text>
</comment>
<dbReference type="SUPFAM" id="SSF51735">
    <property type="entry name" value="NAD(P)-binding Rossmann-fold domains"/>
    <property type="match status" value="1"/>
</dbReference>
<keyword evidence="9" id="KW-0443">Lipid metabolism</keyword>
<dbReference type="FunFam" id="3.40.50.720:FF:000009">
    <property type="entry name" value="Fatty oxidation complex, alpha subunit"/>
    <property type="match status" value="1"/>
</dbReference>
<evidence type="ECO:0000256" key="11">
    <source>
        <dbReference type="ARBA" id="ARBA00023268"/>
    </source>
</evidence>
<dbReference type="GO" id="GO:0016509">
    <property type="term" value="F:long-chain (3S)-3-hydroxyacyl-CoA dehydrogenase (NAD+) activity"/>
    <property type="evidence" value="ECO:0007669"/>
    <property type="project" value="TreeGrafter"/>
</dbReference>
<reference evidence="15" key="2">
    <citation type="submission" date="2023-02" db="EMBL/GenBank/DDBJ databases">
        <title>A novel hydrolase synthesized by Rhodococcus erythropolis HQ is responsible for the detoxification of Zearalenone.</title>
        <authorList>
            <person name="Hu J."/>
            <person name="Xu J."/>
        </authorList>
    </citation>
    <scope>NUCLEOTIDE SEQUENCE</scope>
    <source>
        <strain evidence="15">HQ</strain>
    </source>
</reference>
<evidence type="ECO:0000313" key="16">
    <source>
        <dbReference type="EMBL" id="PCK26357.1"/>
    </source>
</evidence>
<evidence type="ECO:0000256" key="3">
    <source>
        <dbReference type="ARBA" id="ARBA00007005"/>
    </source>
</evidence>
<dbReference type="PANTHER" id="PTHR43612">
    <property type="entry name" value="TRIFUNCTIONAL ENZYME SUBUNIT ALPHA"/>
    <property type="match status" value="1"/>
</dbReference>
<evidence type="ECO:0000256" key="7">
    <source>
        <dbReference type="ARBA" id="ARBA00023002"/>
    </source>
</evidence>
<dbReference type="Gene3D" id="3.90.226.10">
    <property type="entry name" value="2-enoyl-CoA Hydratase, Chain A, domain 1"/>
    <property type="match status" value="1"/>
</dbReference>
<dbReference type="SUPFAM" id="SSF52096">
    <property type="entry name" value="ClpP/crotonase"/>
    <property type="match status" value="1"/>
</dbReference>
<dbReference type="RefSeq" id="WP_007732875.1">
    <property type="nucleotide sequence ID" value="NZ_AP023172.1"/>
</dbReference>
<keyword evidence="11" id="KW-0511">Multifunctional enzyme</keyword>
<evidence type="ECO:0000259" key="13">
    <source>
        <dbReference type="Pfam" id="PF00725"/>
    </source>
</evidence>
<keyword evidence="5" id="KW-0276">Fatty acid metabolism</keyword>
<dbReference type="GO" id="GO:0070403">
    <property type="term" value="F:NAD+ binding"/>
    <property type="evidence" value="ECO:0007669"/>
    <property type="project" value="InterPro"/>
</dbReference>
<organism evidence="16 17">
    <name type="scientific">Rhodococcus qingshengii</name>
    <dbReference type="NCBI Taxonomy" id="334542"/>
    <lineage>
        <taxon>Bacteria</taxon>
        <taxon>Bacillati</taxon>
        <taxon>Actinomycetota</taxon>
        <taxon>Actinomycetes</taxon>
        <taxon>Mycobacteriales</taxon>
        <taxon>Nocardiaceae</taxon>
        <taxon>Rhodococcus</taxon>
        <taxon>Rhodococcus erythropolis group</taxon>
    </lineage>
</organism>
<evidence type="ECO:0000313" key="17">
    <source>
        <dbReference type="Proteomes" id="UP000230886"/>
    </source>
</evidence>
<dbReference type="Pfam" id="PF00378">
    <property type="entry name" value="ECH_1"/>
    <property type="match status" value="1"/>
</dbReference>
<feature type="domain" description="3-hydroxyacyl-CoA dehydrogenase NAD binding" evidence="14">
    <location>
        <begin position="336"/>
        <end position="514"/>
    </location>
</feature>
<dbReference type="GeneID" id="64140678"/>
<evidence type="ECO:0000256" key="9">
    <source>
        <dbReference type="ARBA" id="ARBA00023098"/>
    </source>
</evidence>
<feature type="domain" description="3-hydroxyacyl-CoA dehydrogenase C-terminal" evidence="13">
    <location>
        <begin position="517"/>
        <end position="600"/>
    </location>
</feature>
<comment type="catalytic activity">
    <reaction evidence="12">
        <text>a (3S)-3-hydroxyacyl-CoA + NAD(+) = a 3-oxoacyl-CoA + NADH + H(+)</text>
        <dbReference type="Rhea" id="RHEA:22432"/>
        <dbReference type="ChEBI" id="CHEBI:15378"/>
        <dbReference type="ChEBI" id="CHEBI:57318"/>
        <dbReference type="ChEBI" id="CHEBI:57540"/>
        <dbReference type="ChEBI" id="CHEBI:57945"/>
        <dbReference type="ChEBI" id="CHEBI:90726"/>
        <dbReference type="EC" id="1.1.1.35"/>
    </reaction>
</comment>
<keyword evidence="10" id="KW-0456">Lyase</keyword>
<dbReference type="UniPathway" id="UPA00659"/>
<keyword evidence="8" id="KW-0520">NAD</keyword>
<dbReference type="SUPFAM" id="SSF48179">
    <property type="entry name" value="6-phosphogluconate dehydrogenase C-terminal domain-like"/>
    <property type="match status" value="2"/>
</dbReference>
<evidence type="ECO:0000256" key="1">
    <source>
        <dbReference type="ARBA" id="ARBA00005005"/>
    </source>
</evidence>
<dbReference type="InterPro" id="IPR006108">
    <property type="entry name" value="3HC_DH_C"/>
</dbReference>
<evidence type="ECO:0000259" key="14">
    <source>
        <dbReference type="Pfam" id="PF02737"/>
    </source>
</evidence>
<comment type="pathway">
    <text evidence="1">Lipid metabolism; fatty acid beta-oxidation.</text>
</comment>
<proteinExistence type="inferred from homology"/>
<dbReference type="GO" id="GO:0004300">
    <property type="term" value="F:enoyl-CoA hydratase activity"/>
    <property type="evidence" value="ECO:0007669"/>
    <property type="project" value="TreeGrafter"/>
</dbReference>
<evidence type="ECO:0000313" key="15">
    <source>
        <dbReference type="EMBL" id="MDE8647791.1"/>
    </source>
</evidence>
<dbReference type="Gene3D" id="3.40.50.720">
    <property type="entry name" value="NAD(P)-binding Rossmann-like Domain"/>
    <property type="match status" value="1"/>
</dbReference>
<dbReference type="InterPro" id="IPR029045">
    <property type="entry name" value="ClpP/crotonase-like_dom_sf"/>
</dbReference>
<dbReference type="InterPro" id="IPR036291">
    <property type="entry name" value="NAD(P)-bd_dom_sf"/>
</dbReference>
<accession>A0A069JMJ8</accession>
<dbReference type="PANTHER" id="PTHR43612:SF3">
    <property type="entry name" value="TRIFUNCTIONAL ENZYME SUBUNIT ALPHA, MITOCHONDRIAL"/>
    <property type="match status" value="1"/>
</dbReference>
<dbReference type="Pfam" id="PF00725">
    <property type="entry name" value="3HCDH"/>
    <property type="match status" value="1"/>
</dbReference>
<dbReference type="InterPro" id="IPR001753">
    <property type="entry name" value="Enoyl-CoA_hydra/iso"/>
</dbReference>
<dbReference type="InterPro" id="IPR006176">
    <property type="entry name" value="3-OHacyl-CoA_DH_NAD-bd"/>
</dbReference>
<dbReference type="Pfam" id="PF02737">
    <property type="entry name" value="3HCDH_N"/>
    <property type="match status" value="1"/>
</dbReference>
<dbReference type="EMBL" id="JARDXE010000015">
    <property type="protein sequence ID" value="MDE8647791.1"/>
    <property type="molecule type" value="Genomic_DNA"/>
</dbReference>
<dbReference type="EMBL" id="NOVD01000009">
    <property type="protein sequence ID" value="PCK26357.1"/>
    <property type="molecule type" value="Genomic_DNA"/>
</dbReference>
<dbReference type="AlphaFoldDB" id="A0A069JMJ8"/>
<evidence type="ECO:0000256" key="10">
    <source>
        <dbReference type="ARBA" id="ARBA00023239"/>
    </source>
</evidence>
<dbReference type="InterPro" id="IPR008927">
    <property type="entry name" value="6-PGluconate_DH-like_C_sf"/>
</dbReference>
<dbReference type="Gene3D" id="1.10.1040.50">
    <property type="match status" value="1"/>
</dbReference>
<comment type="similarity">
    <text evidence="4">Belongs to the 3-hydroxyacyl-CoA dehydrogenase family.</text>
</comment>
<sequence length="701" mass="73785">MSDIATAFADEVVTNAYTKIISVPGIEGPFALITLDNGFDHTKPSSFGPGGLAAFDAALDEAFAANPVAIAVTGKPFIFAAGADLKGVPAITSREQGLELGRLGHKVFRRLRESSVPTFAFINGVALGGGLEVGLHSHYRTVAANAGALGLPEAFLGLVPGWGGTQLLPNLVGPSNAVTVVIENSLNQNKVLSPKKALELGVVDVVLDSADFIEQSLAWASQVLAGTVTPARPEIDRGQGWDDAIARAKAIVDGKTKGNAPGAVKAVELLELARSTDITDAASLDKGFAAEDEALADLLLTDELRAGLYAFDLVNKRAKRPAGAPDRSLARKVSGVGIVGAGLMASQLALLFVRQLKVPVILTDIDQERIDKGVGYVHTEIEKLQGKGRLSPDAANRLKALVSGSLDKAAFAKTDFVIEAVFENMDVKKKVFAELEQFIAPETILATNTSSLSITEMASGLEHPERVVGFHFFNPVAVLPLLEIIKGSKTDDATLATAFATAKSLKKSAVLCGDKAGFVFNRLVTRTLGEVMSAVDEGTPFDVADNAIAELGMPMSPFTLLALVGPAVALHTGETLQESYPDRFKSSPGLEALVEARKPGVWTWGENGQAVDPEVAALWPQGDKVSTSEEVLERTRRAFAEEIQIMLDEGVVAAAEDIDLCLLLGGGFGFWNGGITPYLDRTGTSEAVNGKRFLAPGVASV</sequence>
<dbReference type="Proteomes" id="UP000230886">
    <property type="component" value="Unassembled WGS sequence"/>
</dbReference>
<name>A0A069JMJ8_RHOSG</name>
<keyword evidence="7" id="KW-0560">Oxidoreductase</keyword>
<gene>
    <name evidence="16" type="ORF">CHR55_15385</name>
    <name evidence="15" type="ORF">PXH69_22695</name>
</gene>
<reference evidence="16 17" key="1">
    <citation type="submission" date="2017-07" db="EMBL/GenBank/DDBJ databases">
        <title>Draft sequence of Rhodococcus enclensis 23b-28.</title>
        <authorList>
            <person name="Besaury L."/>
            <person name="Sancelme M."/>
            <person name="Amato P."/>
            <person name="Lallement A."/>
            <person name="Delort A.-M."/>
        </authorList>
    </citation>
    <scope>NUCLEOTIDE SEQUENCE [LARGE SCALE GENOMIC DNA]</scope>
    <source>
        <strain evidence="16 17">23b-28</strain>
    </source>
</reference>
<evidence type="ECO:0000256" key="5">
    <source>
        <dbReference type="ARBA" id="ARBA00022832"/>
    </source>
</evidence>
<protein>
    <submittedName>
        <fullName evidence="15 16">3-hydroxyacyl-CoA dehydrogenase</fullName>
    </submittedName>
</protein>